<dbReference type="STRING" id="1085623.GNIT_0618"/>
<feature type="domain" description="DUF4382" evidence="1">
    <location>
        <begin position="49"/>
        <end position="219"/>
    </location>
</feature>
<accession>G4QEK8</accession>
<dbReference type="InterPro" id="IPR025491">
    <property type="entry name" value="DUF4382"/>
</dbReference>
<dbReference type="Proteomes" id="UP000009282">
    <property type="component" value="Chromosome"/>
</dbReference>
<protein>
    <submittedName>
        <fullName evidence="2">Lipoprotein</fullName>
    </submittedName>
</protein>
<gene>
    <name evidence="2" type="ordered locus">GNIT_0618</name>
</gene>
<proteinExistence type="predicted"/>
<organism evidence="2 3">
    <name type="scientific">Glaciecola nitratireducens (strain JCM 12485 / KCTC 12276 / FR1064)</name>
    <dbReference type="NCBI Taxonomy" id="1085623"/>
    <lineage>
        <taxon>Bacteria</taxon>
        <taxon>Pseudomonadati</taxon>
        <taxon>Pseudomonadota</taxon>
        <taxon>Gammaproteobacteria</taxon>
        <taxon>Alteromonadales</taxon>
        <taxon>Alteromonadaceae</taxon>
        <taxon>Brumicola</taxon>
    </lineage>
</organism>
<dbReference type="KEGG" id="gni:GNIT_0618"/>
<evidence type="ECO:0000313" key="3">
    <source>
        <dbReference type="Proteomes" id="UP000009282"/>
    </source>
</evidence>
<evidence type="ECO:0000259" key="1">
    <source>
        <dbReference type="Pfam" id="PF14321"/>
    </source>
</evidence>
<keyword evidence="2" id="KW-0449">Lipoprotein</keyword>
<dbReference type="eggNOG" id="ENOG50309D6">
    <property type="taxonomic scope" value="Bacteria"/>
</dbReference>
<dbReference type="AlphaFoldDB" id="G4QEK8"/>
<dbReference type="PROSITE" id="PS51257">
    <property type="entry name" value="PROKAR_LIPOPROTEIN"/>
    <property type="match status" value="1"/>
</dbReference>
<dbReference type="Pfam" id="PF14321">
    <property type="entry name" value="DUF4382"/>
    <property type="match status" value="1"/>
</dbReference>
<dbReference type="EMBL" id="CP003060">
    <property type="protein sequence ID" value="AEP28771.1"/>
    <property type="molecule type" value="Genomic_DNA"/>
</dbReference>
<name>G4QEK8_GLANF</name>
<evidence type="ECO:0000313" key="2">
    <source>
        <dbReference type="EMBL" id="AEP28771.1"/>
    </source>
</evidence>
<dbReference type="HOGENOM" id="CLU_072066_0_0_6"/>
<sequence length="354" mass="37649">MKNKYDPKWVKLQTGIKMNKTTLALIISAVLVQGCGGDSDNTALNAPSFSLSVSDAPVENAVTVVACFSQIELKSSDSANNQTFLIGDTIGTATANDLCTDSNNAIVANTRGIDLLSFTGADSTELLNNIEINPGNYNQIRLVMSPLSYATVDLDKDGIEDDNDQDGRADRIPIRVPSNELKLDGFTATLGGITDLTVEFDLRKGMTNPVGQEGYILKPRGVRIVDNTESGHIEGTVSEALLMNNMCDVMPEDLSETVASVYVYQGINLDTTELADNGGAESIESLTSAPVLFDGATSYSFEIGFISAGDYTLALTCSTDTDPEGDDDIEFIAITETNVGEDGSTTDVSFAVPE</sequence>
<reference evidence="2 3" key="1">
    <citation type="journal article" date="2011" name="J. Bacteriol.">
        <title>Complete genome sequence of seawater bacterium Glaciecola nitratireducens FR1064T.</title>
        <authorList>
            <person name="Bian F."/>
            <person name="Qin Q.L."/>
            <person name="Xie B.B."/>
            <person name="Shu Y.L."/>
            <person name="Zhang X.Y."/>
            <person name="Yu Y."/>
            <person name="Chen B."/>
            <person name="Chen X.L."/>
            <person name="Zhou B.C."/>
            <person name="Zhang Y.Z."/>
        </authorList>
    </citation>
    <scope>NUCLEOTIDE SEQUENCE [LARGE SCALE GENOMIC DNA]</scope>
    <source>
        <strain evidence="3">JCM 12485 / KCTC 12276 / FR1064</strain>
    </source>
</reference>
<keyword evidence="3" id="KW-1185">Reference proteome</keyword>